<organism evidence="2 3">
    <name type="scientific">Algimonas porphyrae</name>
    <dbReference type="NCBI Taxonomy" id="1128113"/>
    <lineage>
        <taxon>Bacteria</taxon>
        <taxon>Pseudomonadati</taxon>
        <taxon>Pseudomonadota</taxon>
        <taxon>Alphaproteobacteria</taxon>
        <taxon>Maricaulales</taxon>
        <taxon>Robiginitomaculaceae</taxon>
        <taxon>Algimonas</taxon>
    </lineage>
</organism>
<keyword evidence="1" id="KW-0812">Transmembrane</keyword>
<comment type="caution">
    <text evidence="2">The sequence shown here is derived from an EMBL/GenBank/DDBJ whole genome shotgun (WGS) entry which is preliminary data.</text>
</comment>
<reference evidence="2" key="2">
    <citation type="submission" date="2023-01" db="EMBL/GenBank/DDBJ databases">
        <title>Draft genome sequence of Algimonas porphyrae strain NBRC 108216.</title>
        <authorList>
            <person name="Sun Q."/>
            <person name="Mori K."/>
        </authorList>
    </citation>
    <scope>NUCLEOTIDE SEQUENCE</scope>
    <source>
        <strain evidence="2">NBRC 108216</strain>
    </source>
</reference>
<gene>
    <name evidence="2" type="ORF">GCM10007854_01630</name>
</gene>
<evidence type="ECO:0000313" key="3">
    <source>
        <dbReference type="Proteomes" id="UP001161390"/>
    </source>
</evidence>
<dbReference type="SUPFAM" id="SSF48452">
    <property type="entry name" value="TPR-like"/>
    <property type="match status" value="1"/>
</dbReference>
<sequence length="589" mass="66241">MPKQDLKSRAHQSMRIIWGALVGLATLGGVLGLYQFLTDQDAAPDDSRAIIARMIENGQIDVDKADDLRALIDDTDAADAVLASAFEEGSTRQLEALTLLALPSTQAQGLAILESEAETADEYIRLSRLAFSRDTDMAVEAARKAVSLDPGNVAYLEMLARAQLENEDFAQARRTSATLETISRTPKEKLFSENLKAVLAIERLDQSQLEKRYEALNAALQRYTDMPDFALPDETLSVSRVEEQPYWLAAYAGEHLTYLSIRSSNWLRALDDAVRTIDYFEALEPYVSGRTLQNLQRREAAMHDARANAMHRLDRIANHHEAHEKSIELYRSLAEAGDLTALQSLPNRLQRVGLEYAWLGEMETALARTDEAVQRQTALIERFPDEWQHEYMLFLMKAQQLRLSDRSEDANALIKQLIAQTEADMLESGFDVARVNQLAGAVMTEIREAELMKRERSAVLPFHQDMLDMITAMERRFGASPDIQRSRLSAKLALAYDHNQLGNTDIAADIHREIVSQSDALPDDDETRVSYKLYSLQRLAYLADDGEVYAQHGLDLATELDGRDALSTTNQAYLSQFARILREKEGTED</sequence>
<reference evidence="2" key="1">
    <citation type="journal article" date="2014" name="Int. J. Syst. Evol. Microbiol.">
        <title>Complete genome of a new Firmicutes species belonging to the dominant human colonic microbiota ('Ruminococcus bicirculans') reveals two chromosomes and a selective capacity to utilize plant glucans.</title>
        <authorList>
            <consortium name="NISC Comparative Sequencing Program"/>
            <person name="Wegmann U."/>
            <person name="Louis P."/>
            <person name="Goesmann A."/>
            <person name="Henrissat B."/>
            <person name="Duncan S.H."/>
            <person name="Flint H.J."/>
        </authorList>
    </citation>
    <scope>NUCLEOTIDE SEQUENCE</scope>
    <source>
        <strain evidence="2">NBRC 108216</strain>
    </source>
</reference>
<keyword evidence="3" id="KW-1185">Reference proteome</keyword>
<name>A0ABQ5UXA9_9PROT</name>
<feature type="transmembrane region" description="Helical" evidence="1">
    <location>
        <begin position="16"/>
        <end position="37"/>
    </location>
</feature>
<keyword evidence="1" id="KW-0472">Membrane</keyword>
<dbReference type="RefSeq" id="WP_284368965.1">
    <property type="nucleotide sequence ID" value="NZ_BSNJ01000001.1"/>
</dbReference>
<accession>A0ABQ5UXA9</accession>
<evidence type="ECO:0000313" key="2">
    <source>
        <dbReference type="EMBL" id="GLQ19208.1"/>
    </source>
</evidence>
<proteinExistence type="predicted"/>
<evidence type="ECO:0000256" key="1">
    <source>
        <dbReference type="SAM" id="Phobius"/>
    </source>
</evidence>
<dbReference type="InterPro" id="IPR011990">
    <property type="entry name" value="TPR-like_helical_dom_sf"/>
</dbReference>
<dbReference type="EMBL" id="BSNJ01000001">
    <property type="protein sequence ID" value="GLQ19208.1"/>
    <property type="molecule type" value="Genomic_DNA"/>
</dbReference>
<protein>
    <recommendedName>
        <fullName evidence="4">Tetratricopeptide repeat protein</fullName>
    </recommendedName>
</protein>
<evidence type="ECO:0008006" key="4">
    <source>
        <dbReference type="Google" id="ProtNLM"/>
    </source>
</evidence>
<dbReference type="Proteomes" id="UP001161390">
    <property type="component" value="Unassembled WGS sequence"/>
</dbReference>
<keyword evidence="1" id="KW-1133">Transmembrane helix</keyword>